<evidence type="ECO:0000313" key="2">
    <source>
        <dbReference type="Proteomes" id="UP000198948"/>
    </source>
</evidence>
<dbReference type="EMBL" id="FOHA01000033">
    <property type="protein sequence ID" value="SES09476.1"/>
    <property type="molecule type" value="Genomic_DNA"/>
</dbReference>
<name>A0A1H9UJ68_9LACT</name>
<reference evidence="1 2" key="1">
    <citation type="submission" date="2016-10" db="EMBL/GenBank/DDBJ databases">
        <authorList>
            <person name="de Groot N.N."/>
        </authorList>
    </citation>
    <scope>NUCLEOTIDE SEQUENCE [LARGE SCALE GENOMIC DNA]</scope>
    <source>
        <strain evidence="1 2">DSM 13760</strain>
    </source>
</reference>
<proteinExistence type="predicted"/>
<organism evidence="1 2">
    <name type="scientific">Isobaculum melis</name>
    <dbReference type="NCBI Taxonomy" id="142588"/>
    <lineage>
        <taxon>Bacteria</taxon>
        <taxon>Bacillati</taxon>
        <taxon>Bacillota</taxon>
        <taxon>Bacilli</taxon>
        <taxon>Lactobacillales</taxon>
        <taxon>Carnobacteriaceae</taxon>
        <taxon>Isobaculum</taxon>
    </lineage>
</organism>
<gene>
    <name evidence="1" type="ORF">SAMN04488559_13311</name>
</gene>
<dbReference type="Proteomes" id="UP000198948">
    <property type="component" value="Unassembled WGS sequence"/>
</dbReference>
<dbReference type="OrthoDB" id="6384945at2"/>
<evidence type="ECO:0000313" key="1">
    <source>
        <dbReference type="EMBL" id="SES09476.1"/>
    </source>
</evidence>
<keyword evidence="2" id="KW-1185">Reference proteome</keyword>
<accession>A0A1H9UJ68</accession>
<dbReference type="STRING" id="142588.SAMN04488559_13311"/>
<sequence length="654" mass="71759">MAVKLDNINALNQVSTLLNDYSKTVDSALNEANKKFSAKVEGQKAEAIEKYIAVMNNLSKDVFTNFPSEVTSTGQAMAKYYAEITGEGFSQKVRSSSPEVDDIYCEKLTNTQIPQITDEANEIKKVLSDIMNDGDIAGEISLGSPVSTIDTAVNSFDEELRSKITAIKVTRTNLHSANKTFITELEQVKVGLDKCLVAINRVTTMTDPTNGLAPKDVLQLIIDGHFDADNIEGYLNSVNAKDDAKAVKYLANGEYDKFFELNPDNLSDGIYATAIDKLSRMIEIPSDGKIADLEDVLNALLRQGDEKNMDKHSVRLSAMGEMMALQNANLMSTMDPSHPDYEKLNSQFNKYCALSYLTMAVGALSTPSESMLDITNAGSAFSTWFSIEKLNINKDGEISFSTFENSANFANMKNGNSGLTKHPVGEIRINRHGNTEPGGDMAGFAEKMAEINKQKQEALDNLITSSAVTIGGIFHPGLGAGIGFLTNLANGDFSKLKDAGVDKLAGYTDYKDYISGINSMGEDLINFQNKITGLSEKERETAQYYYNKLLGAESISIHGNGGTMKAPGIQDVHATQNLQKLNESGLIGYLTPEALKDKFKNDERTLNDAEKYLIGTSDKKLEDLKLQELDDALNVFGQTEREELFDWLAKQGWR</sequence>
<dbReference type="AlphaFoldDB" id="A0A1H9UJ68"/>
<protein>
    <submittedName>
        <fullName evidence="1">Uncharacterized protein</fullName>
    </submittedName>
</protein>
<dbReference type="RefSeq" id="WP_092654288.1">
    <property type="nucleotide sequence ID" value="NZ_FOHA01000033.1"/>
</dbReference>